<dbReference type="Pfam" id="PF02254">
    <property type="entry name" value="TrkA_N"/>
    <property type="match status" value="1"/>
</dbReference>
<comment type="caution">
    <text evidence="2">The sequence shown here is derived from an EMBL/GenBank/DDBJ whole genome shotgun (WGS) entry which is preliminary data.</text>
</comment>
<name>A0A257LU40_UNCW3</name>
<dbReference type="PANTHER" id="PTHR43833">
    <property type="entry name" value="POTASSIUM CHANNEL PROTEIN 2-RELATED-RELATED"/>
    <property type="match status" value="1"/>
</dbReference>
<organism evidence="2 3">
    <name type="scientific">candidate division WOR-3 bacterium 4484_18</name>
    <dbReference type="NCBI Taxonomy" id="2020626"/>
    <lineage>
        <taxon>Bacteria</taxon>
        <taxon>Bacteria division WOR-3</taxon>
    </lineage>
</organism>
<dbReference type="AlphaFoldDB" id="A0A257LU40"/>
<reference evidence="3" key="1">
    <citation type="submission" date="2017-07" db="EMBL/GenBank/DDBJ databases">
        <title>Novel pathways for hydrocarbon cycling and metabolic interdependencies in hydrothermal sediment communities.</title>
        <authorList>
            <person name="Dombrowski N."/>
            <person name="Seitz K."/>
            <person name="Teske A."/>
            <person name="Baker B."/>
        </authorList>
    </citation>
    <scope>NUCLEOTIDE SEQUENCE [LARGE SCALE GENOMIC DNA]</scope>
</reference>
<dbReference type="Proteomes" id="UP000216312">
    <property type="component" value="Unassembled WGS sequence"/>
</dbReference>
<dbReference type="InterPro" id="IPR050721">
    <property type="entry name" value="Trk_Ktr_HKT_K-transport"/>
</dbReference>
<dbReference type="SUPFAM" id="SSF51735">
    <property type="entry name" value="NAD(P)-binding Rossmann-fold domains"/>
    <property type="match status" value="1"/>
</dbReference>
<evidence type="ECO:0000313" key="3">
    <source>
        <dbReference type="Proteomes" id="UP000216312"/>
    </source>
</evidence>
<dbReference type="PROSITE" id="PS51201">
    <property type="entry name" value="RCK_N"/>
    <property type="match status" value="1"/>
</dbReference>
<evidence type="ECO:0000313" key="2">
    <source>
        <dbReference type="EMBL" id="OYV03134.1"/>
    </source>
</evidence>
<gene>
    <name evidence="2" type="ORF">CGW93_02335</name>
</gene>
<feature type="domain" description="RCK N-terminal" evidence="1">
    <location>
        <begin position="1"/>
        <end position="117"/>
    </location>
</feature>
<sequence>MKRFCVIGLGKFGISVAKALSRKGAEVLAIDTDEERVNEASNFATQAIILDATDKEALQRIGIQDIDAAIVAVGKDMASSILITSLLKELGVKYVVAKALSPLHGKVLEKVGADRVVFPERDMGMRV</sequence>
<proteinExistence type="predicted"/>
<dbReference type="GO" id="GO:0006813">
    <property type="term" value="P:potassium ion transport"/>
    <property type="evidence" value="ECO:0007669"/>
    <property type="project" value="InterPro"/>
</dbReference>
<evidence type="ECO:0000259" key="1">
    <source>
        <dbReference type="PROSITE" id="PS51201"/>
    </source>
</evidence>
<dbReference type="InterPro" id="IPR036291">
    <property type="entry name" value="NAD(P)-bd_dom_sf"/>
</dbReference>
<dbReference type="InterPro" id="IPR003148">
    <property type="entry name" value="RCK_N"/>
</dbReference>
<protein>
    <submittedName>
        <fullName evidence="2">Potassium uptake system protein</fullName>
    </submittedName>
</protein>
<feature type="non-terminal residue" evidence="2">
    <location>
        <position position="127"/>
    </location>
</feature>
<dbReference type="PANTHER" id="PTHR43833:SF7">
    <property type="entry name" value="KTR SYSTEM POTASSIUM UPTAKE PROTEIN C"/>
    <property type="match status" value="1"/>
</dbReference>
<dbReference type="Gene3D" id="3.40.50.720">
    <property type="entry name" value="NAD(P)-binding Rossmann-like Domain"/>
    <property type="match status" value="1"/>
</dbReference>
<accession>A0A257LU40</accession>
<dbReference type="EMBL" id="NMUJ01000020">
    <property type="protein sequence ID" value="OYV03134.1"/>
    <property type="molecule type" value="Genomic_DNA"/>
</dbReference>